<dbReference type="InterPro" id="IPR031098">
    <property type="entry name" value="Crust_neurohorm"/>
</dbReference>
<dbReference type="InterPro" id="IPR018251">
    <property type="entry name" value="Crust_neurhormone_CS"/>
</dbReference>
<protein>
    <submittedName>
        <fullName evidence="5">Crustacean CHH/MIH/GIH neurohormone family protein</fullName>
    </submittedName>
</protein>
<dbReference type="PANTHER" id="PTHR35981">
    <property type="entry name" value="ION TRANSPORT PEPTIDE, ISOFORM C"/>
    <property type="match status" value="1"/>
</dbReference>
<dbReference type="GO" id="GO:0005184">
    <property type="term" value="F:neuropeptide hormone activity"/>
    <property type="evidence" value="ECO:0007669"/>
    <property type="project" value="InterPro"/>
</dbReference>
<dbReference type="PANTHER" id="PTHR35981:SF2">
    <property type="entry name" value="ION TRANSPORT PEPTIDE, ISOFORM C"/>
    <property type="match status" value="1"/>
</dbReference>
<accession>A0AAN8FLK7</accession>
<reference evidence="5 6" key="1">
    <citation type="submission" date="2019-10" db="EMBL/GenBank/DDBJ databases">
        <title>Assembly and Annotation for the nematode Trichostrongylus colubriformis.</title>
        <authorList>
            <person name="Martin J."/>
        </authorList>
    </citation>
    <scope>NUCLEOTIDE SEQUENCE [LARGE SCALE GENOMIC DNA]</scope>
    <source>
        <strain evidence="5">G859</strain>
        <tissue evidence="5">Whole worm</tissue>
    </source>
</reference>
<dbReference type="GO" id="GO:0007623">
    <property type="term" value="P:circadian rhythm"/>
    <property type="evidence" value="ECO:0007669"/>
    <property type="project" value="TreeGrafter"/>
</dbReference>
<dbReference type="PROSITE" id="PS01250">
    <property type="entry name" value="CHH_MIH_GIH"/>
    <property type="match status" value="1"/>
</dbReference>
<keyword evidence="6" id="KW-1185">Reference proteome</keyword>
<keyword evidence="2 3" id="KW-1015">Disulfide bond</keyword>
<dbReference type="Gene3D" id="1.10.2010.10">
    <property type="entry name" value="Crustacean CHH/MIH/GIH neurohormone"/>
    <property type="match status" value="1"/>
</dbReference>
<dbReference type="Pfam" id="PF01147">
    <property type="entry name" value="Crust_neurohorm"/>
    <property type="match status" value="1"/>
</dbReference>
<feature type="disulfide bond" evidence="3">
    <location>
        <begin position="53"/>
        <end position="81"/>
    </location>
</feature>
<dbReference type="Proteomes" id="UP001331761">
    <property type="component" value="Unassembled WGS sequence"/>
</dbReference>
<evidence type="ECO:0000256" key="1">
    <source>
        <dbReference type="ARBA" id="ARBA00005447"/>
    </source>
</evidence>
<evidence type="ECO:0000313" key="6">
    <source>
        <dbReference type="Proteomes" id="UP001331761"/>
    </source>
</evidence>
<name>A0AAN8FLK7_TRICO</name>
<comment type="similarity">
    <text evidence="1">Belongs to the arthropod CHH/MIH/GIH/VIH hormone family.</text>
</comment>
<organism evidence="5 6">
    <name type="scientific">Trichostrongylus colubriformis</name>
    <name type="common">Black scour worm</name>
    <dbReference type="NCBI Taxonomy" id="6319"/>
    <lineage>
        <taxon>Eukaryota</taxon>
        <taxon>Metazoa</taxon>
        <taxon>Ecdysozoa</taxon>
        <taxon>Nematoda</taxon>
        <taxon>Chromadorea</taxon>
        <taxon>Rhabditida</taxon>
        <taxon>Rhabditina</taxon>
        <taxon>Rhabditomorpha</taxon>
        <taxon>Strongyloidea</taxon>
        <taxon>Trichostrongylidae</taxon>
        <taxon>Trichostrongylus</taxon>
    </lineage>
</organism>
<evidence type="ECO:0000256" key="2">
    <source>
        <dbReference type="ARBA" id="ARBA00023157"/>
    </source>
</evidence>
<comment type="caution">
    <text evidence="5">The sequence shown here is derived from an EMBL/GenBank/DDBJ whole genome shotgun (WGS) entry which is preliminary data.</text>
</comment>
<feature type="disulfide bond" evidence="3">
    <location>
        <begin position="50"/>
        <end position="68"/>
    </location>
</feature>
<dbReference type="AlphaFoldDB" id="A0AAN8FLK7"/>
<dbReference type="GO" id="GO:0005576">
    <property type="term" value="C:extracellular region"/>
    <property type="evidence" value="ECO:0007669"/>
    <property type="project" value="InterPro"/>
</dbReference>
<dbReference type="SUPFAM" id="SSF81778">
    <property type="entry name" value="Crustacean CHH/MIH/GIH neurohormone"/>
    <property type="match status" value="1"/>
</dbReference>
<dbReference type="EMBL" id="WIXE01008777">
    <property type="protein sequence ID" value="KAK5978999.1"/>
    <property type="molecule type" value="Genomic_DNA"/>
</dbReference>
<evidence type="ECO:0000256" key="3">
    <source>
        <dbReference type="PIRSR" id="PIRSR631098-51"/>
    </source>
</evidence>
<gene>
    <name evidence="5" type="ORF">GCK32_008358</name>
</gene>
<evidence type="ECO:0000313" key="5">
    <source>
        <dbReference type="EMBL" id="KAK5978999.1"/>
    </source>
</evidence>
<evidence type="ECO:0000256" key="4">
    <source>
        <dbReference type="SAM" id="SignalP"/>
    </source>
</evidence>
<feature type="chain" id="PRO_5042905772" evidence="4">
    <location>
        <begin position="18"/>
        <end position="90"/>
    </location>
</feature>
<keyword evidence="4" id="KW-0732">Signal</keyword>
<sequence length="90" mass="10437">MTRLCLFLLTSSLLLYSVPHFLCSKADVEVDKKCKVHRSPPVHHVMDQVCLLCHEMFSHEVPNLRADCRANCFRNDLFPKCIAMFSTRKN</sequence>
<feature type="disulfide bond" evidence="3">
    <location>
        <begin position="34"/>
        <end position="72"/>
    </location>
</feature>
<dbReference type="InterPro" id="IPR035957">
    <property type="entry name" value="Crust_neurohorm_sf"/>
</dbReference>
<feature type="signal peptide" evidence="4">
    <location>
        <begin position="1"/>
        <end position="17"/>
    </location>
</feature>
<proteinExistence type="inferred from homology"/>